<dbReference type="RefSeq" id="WP_150805622.1">
    <property type="nucleotide sequence ID" value="NZ_CABVHY010000023.1"/>
</dbReference>
<name>A0A5E7E617_PSEFL</name>
<sequence>MKGRSVTAQQKRWHDMLVRGIGCVACRVGQDIHNDQCSIHHVDGRTKPHAHWYVLPLCAGHHQHGYGAEGFPGYAVHGQKVQFEEAYGKQSELLSFCAQFLAESGQDVPAGFLAWLDGSEVEA</sequence>
<dbReference type="Proteomes" id="UP000379480">
    <property type="component" value="Unassembled WGS sequence"/>
</dbReference>
<reference evidence="1 2" key="1">
    <citation type="submission" date="2019-09" db="EMBL/GenBank/DDBJ databases">
        <authorList>
            <person name="Chandra G."/>
            <person name="Truman W A."/>
        </authorList>
    </citation>
    <scope>NUCLEOTIDE SEQUENCE [LARGE SCALE GENOMIC DNA]</scope>
    <source>
        <strain evidence="1">PS723</strain>
    </source>
</reference>
<dbReference type="EMBL" id="CABVHY010000023">
    <property type="protein sequence ID" value="VVO22136.1"/>
    <property type="molecule type" value="Genomic_DNA"/>
</dbReference>
<dbReference type="Gene3D" id="3.30.40.190">
    <property type="match status" value="1"/>
</dbReference>
<dbReference type="OrthoDB" id="8966986at2"/>
<proteinExistence type="predicted"/>
<evidence type="ECO:0000313" key="1">
    <source>
        <dbReference type="EMBL" id="VVO22136.1"/>
    </source>
</evidence>
<dbReference type="Pfam" id="PF16786">
    <property type="entry name" value="RecA_dep_nuc"/>
    <property type="match status" value="1"/>
</dbReference>
<evidence type="ECO:0008006" key="3">
    <source>
        <dbReference type="Google" id="ProtNLM"/>
    </source>
</evidence>
<organism evidence="1 2">
    <name type="scientific">Pseudomonas fluorescens</name>
    <dbReference type="NCBI Taxonomy" id="294"/>
    <lineage>
        <taxon>Bacteria</taxon>
        <taxon>Pseudomonadati</taxon>
        <taxon>Pseudomonadota</taxon>
        <taxon>Gammaproteobacteria</taxon>
        <taxon>Pseudomonadales</taxon>
        <taxon>Pseudomonadaceae</taxon>
        <taxon>Pseudomonas</taxon>
    </lineage>
</organism>
<protein>
    <recommendedName>
        <fullName evidence="3">Recombinase</fullName>
    </recommendedName>
</protein>
<dbReference type="InterPro" id="IPR031875">
    <property type="entry name" value="RecA_dep_nuc"/>
</dbReference>
<gene>
    <name evidence="1" type="ORF">PS723_04296</name>
</gene>
<dbReference type="AlphaFoldDB" id="A0A5E7E617"/>
<accession>A0A5E7E617</accession>
<evidence type="ECO:0000313" key="2">
    <source>
        <dbReference type="Proteomes" id="UP000379480"/>
    </source>
</evidence>